<dbReference type="SUPFAM" id="SSF103481">
    <property type="entry name" value="Multidrug resistance efflux transporter EmrE"/>
    <property type="match status" value="2"/>
</dbReference>
<feature type="transmembrane region" description="Helical" evidence="6">
    <location>
        <begin position="158"/>
        <end position="178"/>
    </location>
</feature>
<dbReference type="PANTHER" id="PTHR22911">
    <property type="entry name" value="ACYL-MALONYL CONDENSING ENZYME-RELATED"/>
    <property type="match status" value="1"/>
</dbReference>
<evidence type="ECO:0000256" key="3">
    <source>
        <dbReference type="ARBA" id="ARBA00022692"/>
    </source>
</evidence>
<dbReference type="Proteomes" id="UP001185984">
    <property type="component" value="Unassembled WGS sequence"/>
</dbReference>
<feature type="domain" description="EamA" evidence="7">
    <location>
        <begin position="22"/>
        <end position="152"/>
    </location>
</feature>
<feature type="transmembrane region" description="Helical" evidence="6">
    <location>
        <begin position="21"/>
        <end position="41"/>
    </location>
</feature>
<organism evidence="8 9">
    <name type="scientific">Sphingobium naphthae</name>
    <dbReference type="NCBI Taxonomy" id="1886786"/>
    <lineage>
        <taxon>Bacteria</taxon>
        <taxon>Pseudomonadati</taxon>
        <taxon>Pseudomonadota</taxon>
        <taxon>Alphaproteobacteria</taxon>
        <taxon>Sphingomonadales</taxon>
        <taxon>Sphingomonadaceae</taxon>
        <taxon>Sphingobium</taxon>
    </lineage>
</organism>
<reference evidence="9" key="1">
    <citation type="journal article" date="2022" name="J Environ Chem Eng">
        <title>Biodegradation of petroleum oil using a constructed nonpathogenic and heavy metal-tolerant bacterial consortium isolated from marine sponges.</title>
        <authorList>
            <person name="Dechsakulwatana C."/>
            <person name="Rungsihiranrut A."/>
            <person name="Muangchinda C."/>
            <person name="Ningthoujam R."/>
            <person name="Klankeo P."/>
            <person name="Pinyakong O."/>
        </authorList>
    </citation>
    <scope>NUCLEOTIDE SEQUENCE [LARGE SCALE GENOMIC DNA]</scope>
    <source>
        <strain evidence="9">MO2-4</strain>
    </source>
</reference>
<evidence type="ECO:0000259" key="7">
    <source>
        <dbReference type="Pfam" id="PF00892"/>
    </source>
</evidence>
<name>A0ABU4A178_9SPHN</name>
<evidence type="ECO:0000256" key="5">
    <source>
        <dbReference type="ARBA" id="ARBA00023136"/>
    </source>
</evidence>
<keyword evidence="4 6" id="KW-1133">Transmembrane helix</keyword>
<gene>
    <name evidence="8" type="ORF">O0R41_17840</name>
</gene>
<dbReference type="Pfam" id="PF00892">
    <property type="entry name" value="EamA"/>
    <property type="match status" value="2"/>
</dbReference>
<evidence type="ECO:0000313" key="9">
    <source>
        <dbReference type="Proteomes" id="UP001185984"/>
    </source>
</evidence>
<comment type="subcellular location">
    <subcellularLocation>
        <location evidence="1">Membrane</location>
        <topology evidence="1">Multi-pass membrane protein</topology>
    </subcellularLocation>
</comment>
<keyword evidence="9" id="KW-1185">Reference proteome</keyword>
<protein>
    <submittedName>
        <fullName evidence="8">DMT family transporter</fullName>
    </submittedName>
</protein>
<proteinExistence type="inferred from homology"/>
<evidence type="ECO:0000256" key="2">
    <source>
        <dbReference type="ARBA" id="ARBA00009853"/>
    </source>
</evidence>
<evidence type="ECO:0000256" key="6">
    <source>
        <dbReference type="SAM" id="Phobius"/>
    </source>
</evidence>
<dbReference type="RefSeq" id="WP_228164656.1">
    <property type="nucleotide sequence ID" value="NZ_JAPTHD010000011.1"/>
</dbReference>
<feature type="transmembrane region" description="Helical" evidence="6">
    <location>
        <begin position="81"/>
        <end position="102"/>
    </location>
</feature>
<comment type="caution">
    <text evidence="8">The sequence shown here is derived from an EMBL/GenBank/DDBJ whole genome shotgun (WGS) entry which is preliminary data.</text>
</comment>
<feature type="transmembrane region" description="Helical" evidence="6">
    <location>
        <begin position="275"/>
        <end position="293"/>
    </location>
</feature>
<feature type="transmembrane region" description="Helical" evidence="6">
    <location>
        <begin position="135"/>
        <end position="152"/>
    </location>
</feature>
<feature type="transmembrane region" description="Helical" evidence="6">
    <location>
        <begin position="190"/>
        <end position="209"/>
    </location>
</feature>
<dbReference type="InterPro" id="IPR037185">
    <property type="entry name" value="EmrE-like"/>
</dbReference>
<keyword evidence="5 6" id="KW-0472">Membrane</keyword>
<comment type="similarity">
    <text evidence="2">Belongs to the drug/metabolite transporter (DMT) superfamily. 10 TMS drug/metabolite exporter (DME) (TC 2.A.7.3) family.</text>
</comment>
<dbReference type="InterPro" id="IPR000620">
    <property type="entry name" value="EamA_dom"/>
</dbReference>
<feature type="transmembrane region" description="Helical" evidence="6">
    <location>
        <begin position="53"/>
        <end position="69"/>
    </location>
</feature>
<feature type="domain" description="EamA" evidence="7">
    <location>
        <begin position="164"/>
        <end position="290"/>
    </location>
</feature>
<sequence>MRWADGRGGLKAAFARLPSNTRGAIWLVISSLCFTAMTVLIKSLNNYPAPMQAMYSQLAGLVLMLPLVIRTRGRVLVLNGTWMMLGRSLSAALGVSLSYYAVQQLPLADANAISFTRTLWIGPLAMLILRDRIAAGTWIALVIGFAGVLLIARPSPGAALGLVHLAAVSAAFFLALSVTGIKALTRHNSVATIMVWSGILGALFLLPVTVDGWRMPDLGDFLLLCALGTVSVVTSATYIHAMSIGDAARLAPIDYVRLPMAIAAGFLMFGEVPGAWTLAGSVIVVGTALWAVLSERRAAPIDPNAPS</sequence>
<evidence type="ECO:0000256" key="4">
    <source>
        <dbReference type="ARBA" id="ARBA00022989"/>
    </source>
</evidence>
<keyword evidence="3 6" id="KW-0812">Transmembrane</keyword>
<evidence type="ECO:0000256" key="1">
    <source>
        <dbReference type="ARBA" id="ARBA00004141"/>
    </source>
</evidence>
<evidence type="ECO:0000313" key="8">
    <source>
        <dbReference type="EMBL" id="MDV5825469.1"/>
    </source>
</evidence>
<dbReference type="EMBL" id="JAPTHD010000011">
    <property type="protein sequence ID" value="MDV5825469.1"/>
    <property type="molecule type" value="Genomic_DNA"/>
</dbReference>
<accession>A0ABU4A178</accession>
<feature type="transmembrane region" description="Helical" evidence="6">
    <location>
        <begin position="221"/>
        <end position="241"/>
    </location>
</feature>
<dbReference type="PANTHER" id="PTHR22911:SF6">
    <property type="entry name" value="SOLUTE CARRIER FAMILY 35 MEMBER G1"/>
    <property type="match status" value="1"/>
</dbReference>